<dbReference type="PANTHER" id="PTHR30346">
    <property type="entry name" value="TRANSCRIPTIONAL DUAL REGULATOR HCAR-RELATED"/>
    <property type="match status" value="1"/>
</dbReference>
<evidence type="ECO:0000256" key="1">
    <source>
        <dbReference type="ARBA" id="ARBA00009437"/>
    </source>
</evidence>
<evidence type="ECO:0000259" key="6">
    <source>
        <dbReference type="PROSITE" id="PS50931"/>
    </source>
</evidence>
<evidence type="ECO:0000313" key="7">
    <source>
        <dbReference type="EMBL" id="QEX20993.1"/>
    </source>
</evidence>
<feature type="domain" description="HTH lysR-type" evidence="6">
    <location>
        <begin position="1"/>
        <end position="58"/>
    </location>
</feature>
<dbReference type="Gene3D" id="1.10.10.10">
    <property type="entry name" value="Winged helix-like DNA-binding domain superfamily/Winged helix DNA-binding domain"/>
    <property type="match status" value="1"/>
</dbReference>
<evidence type="ECO:0000313" key="8">
    <source>
        <dbReference type="Proteomes" id="UP000325797"/>
    </source>
</evidence>
<dbReference type="EMBL" id="CP042582">
    <property type="protein sequence ID" value="QEX20993.1"/>
    <property type="molecule type" value="Genomic_DNA"/>
</dbReference>
<reference evidence="7 8" key="1">
    <citation type="submission" date="2019-08" db="EMBL/GenBank/DDBJ databases">
        <title>Hyperibacter terrae gen. nov., sp. nov. and Hyperibacter viscosus sp. nov., two new members in the family Rhodospirillaceae isolated from the rhizosphere of Hypericum perforatum.</title>
        <authorList>
            <person name="Noviana Z."/>
        </authorList>
    </citation>
    <scope>NUCLEOTIDE SEQUENCE [LARGE SCALE GENOMIC DNA]</scope>
    <source>
        <strain evidence="7 8">R5959</strain>
    </source>
</reference>
<dbReference type="InterPro" id="IPR036390">
    <property type="entry name" value="WH_DNA-bd_sf"/>
</dbReference>
<keyword evidence="4" id="KW-0804">Transcription</keyword>
<dbReference type="AlphaFoldDB" id="A0A5J6MV16"/>
<dbReference type="Gene3D" id="3.40.190.10">
    <property type="entry name" value="Periplasmic binding protein-like II"/>
    <property type="match status" value="2"/>
</dbReference>
<sequence length="298" mass="32591">MELRHLRYFLAVAEELSFTRAARRLHIGQPPLSLQIKALEAELGLALFERTKRRVALTPAGQRFLVSARSILAEAERAAEEARRAARGEIGELRIGFTSSLPFTSLMPEVIRAYRGSQPRVTLTLVEMFTADQIEALLAGRLEIGFLRHTGEDAPPELIVRPIRRDPLRLAIHARHRLARARSVEFSELREESFITYPASAGTGLRLPLRQLALAAGFEPKVVQEASEAATQIGLVAAGLGVTVIPSPLECIRVPGVRYLEIRDAAAQVSLAVALRRDGASPLLAGFLAMLDSKIAAT</sequence>
<dbReference type="FunFam" id="1.10.10.10:FF:000001">
    <property type="entry name" value="LysR family transcriptional regulator"/>
    <property type="match status" value="1"/>
</dbReference>
<dbReference type="PRINTS" id="PR00039">
    <property type="entry name" value="HTHLYSR"/>
</dbReference>
<dbReference type="Pfam" id="PF00126">
    <property type="entry name" value="HTH_1"/>
    <property type="match status" value="1"/>
</dbReference>
<dbReference type="SUPFAM" id="SSF53850">
    <property type="entry name" value="Periplasmic binding protein-like II"/>
    <property type="match status" value="1"/>
</dbReference>
<keyword evidence="5" id="KW-0175">Coiled coil</keyword>
<dbReference type="SUPFAM" id="SSF46785">
    <property type="entry name" value="Winged helix' DNA-binding domain"/>
    <property type="match status" value="1"/>
</dbReference>
<evidence type="ECO:0000256" key="2">
    <source>
        <dbReference type="ARBA" id="ARBA00023015"/>
    </source>
</evidence>
<accession>A0A5J6MV16</accession>
<keyword evidence="3" id="KW-0238">DNA-binding</keyword>
<dbReference type="InterPro" id="IPR036388">
    <property type="entry name" value="WH-like_DNA-bd_sf"/>
</dbReference>
<organism evidence="7 8">
    <name type="scientific">Hypericibacter adhaerens</name>
    <dbReference type="NCBI Taxonomy" id="2602016"/>
    <lineage>
        <taxon>Bacteria</taxon>
        <taxon>Pseudomonadati</taxon>
        <taxon>Pseudomonadota</taxon>
        <taxon>Alphaproteobacteria</taxon>
        <taxon>Rhodospirillales</taxon>
        <taxon>Dongiaceae</taxon>
        <taxon>Hypericibacter</taxon>
    </lineage>
</organism>
<dbReference type="CDD" id="cd08414">
    <property type="entry name" value="PBP2_LTTR_aromatics_like"/>
    <property type="match status" value="1"/>
</dbReference>
<dbReference type="Pfam" id="PF03466">
    <property type="entry name" value="LysR_substrate"/>
    <property type="match status" value="1"/>
</dbReference>
<dbReference type="OrthoDB" id="9811588at2"/>
<evidence type="ECO:0000256" key="3">
    <source>
        <dbReference type="ARBA" id="ARBA00023125"/>
    </source>
</evidence>
<feature type="coiled-coil region" evidence="5">
    <location>
        <begin position="65"/>
        <end position="92"/>
    </location>
</feature>
<keyword evidence="2" id="KW-0805">Transcription regulation</keyword>
<dbReference type="GO" id="GO:0032993">
    <property type="term" value="C:protein-DNA complex"/>
    <property type="evidence" value="ECO:0007669"/>
    <property type="project" value="TreeGrafter"/>
</dbReference>
<protein>
    <submittedName>
        <fullName evidence="7">Transcriptional regulator</fullName>
    </submittedName>
</protein>
<gene>
    <name evidence="7" type="ORF">FRZ61_09130</name>
</gene>
<dbReference type="PANTHER" id="PTHR30346:SF17">
    <property type="entry name" value="LYSR FAMILY TRANSCRIPTIONAL REGULATOR"/>
    <property type="match status" value="1"/>
</dbReference>
<evidence type="ECO:0000256" key="4">
    <source>
        <dbReference type="ARBA" id="ARBA00023163"/>
    </source>
</evidence>
<dbReference type="RefSeq" id="WP_151115203.1">
    <property type="nucleotide sequence ID" value="NZ_CP042582.1"/>
</dbReference>
<name>A0A5J6MV16_9PROT</name>
<dbReference type="InterPro" id="IPR005119">
    <property type="entry name" value="LysR_subst-bd"/>
</dbReference>
<dbReference type="InterPro" id="IPR000847">
    <property type="entry name" value="LysR_HTH_N"/>
</dbReference>
<proteinExistence type="inferred from homology"/>
<evidence type="ECO:0000256" key="5">
    <source>
        <dbReference type="SAM" id="Coils"/>
    </source>
</evidence>
<comment type="similarity">
    <text evidence="1">Belongs to the LysR transcriptional regulatory family.</text>
</comment>
<dbReference type="Proteomes" id="UP000325797">
    <property type="component" value="Chromosome"/>
</dbReference>
<dbReference type="PROSITE" id="PS50931">
    <property type="entry name" value="HTH_LYSR"/>
    <property type="match status" value="1"/>
</dbReference>
<dbReference type="KEGG" id="hadh:FRZ61_09130"/>
<keyword evidence="8" id="KW-1185">Reference proteome</keyword>
<dbReference type="GO" id="GO:0003700">
    <property type="term" value="F:DNA-binding transcription factor activity"/>
    <property type="evidence" value="ECO:0007669"/>
    <property type="project" value="InterPro"/>
</dbReference>
<dbReference type="GO" id="GO:0003677">
    <property type="term" value="F:DNA binding"/>
    <property type="evidence" value="ECO:0007669"/>
    <property type="project" value="UniProtKB-KW"/>
</dbReference>